<evidence type="ECO:0000313" key="2">
    <source>
        <dbReference type="Proteomes" id="UP001204015"/>
    </source>
</evidence>
<dbReference type="Gene3D" id="1.10.3210.10">
    <property type="entry name" value="Hypothetical protein af1432"/>
    <property type="match status" value="1"/>
</dbReference>
<dbReference type="Proteomes" id="UP001204015">
    <property type="component" value="Unassembled WGS sequence"/>
</dbReference>
<dbReference type="EMBL" id="JAMXLY010000014">
    <property type="protein sequence ID" value="MCO6025272.1"/>
    <property type="molecule type" value="Genomic_DNA"/>
</dbReference>
<gene>
    <name evidence="1" type="ORF">NG821_05365</name>
</gene>
<comment type="caution">
    <text evidence="1">The sequence shown here is derived from an EMBL/GenBank/DDBJ whole genome shotgun (WGS) entry which is preliminary data.</text>
</comment>
<dbReference type="SUPFAM" id="SSF109604">
    <property type="entry name" value="HD-domain/PDEase-like"/>
    <property type="match status" value="1"/>
</dbReference>
<accession>A0ABT1BW13</accession>
<sequence length="168" mass="18935">MNLQHAQLIAAMIDYDQGDPVRIQHFMKVHNFAAAIGTLEGIDAETQFVLETAAIVHDIGIHMAEKKYGSSNGKFQEKEGPAEAQKLLNEIGGYTPEQINRVMFLIGHHHTYNHITGIDYQILVEADFLVNILEDQLGISAAESIKEKIFKTKTGIRFLEKQFEAKRK</sequence>
<evidence type="ECO:0000313" key="1">
    <source>
        <dbReference type="EMBL" id="MCO6025272.1"/>
    </source>
</evidence>
<protein>
    <submittedName>
        <fullName evidence="1">HD domain-containing protein</fullName>
    </submittedName>
</protein>
<keyword evidence="2" id="KW-1185">Reference proteome</keyword>
<dbReference type="CDD" id="cd00077">
    <property type="entry name" value="HDc"/>
    <property type="match status" value="1"/>
</dbReference>
<proteinExistence type="predicted"/>
<reference evidence="1 2" key="1">
    <citation type="submission" date="2022-06" db="EMBL/GenBank/DDBJ databases">
        <title>A taxonomic note on the genus Prevotella: Description of four novel genera and emended description of the genera Hallella and Xylanibacter.</title>
        <authorList>
            <person name="Hitch T.C.A."/>
        </authorList>
    </citation>
    <scope>NUCLEOTIDE SEQUENCE [LARGE SCALE GENOMIC DNA]</scope>
    <source>
        <strain evidence="1 2">DSM 100619</strain>
    </source>
</reference>
<organism evidence="1 2">
    <name type="scientific">Segatella cerevisiae</name>
    <dbReference type="NCBI Taxonomy" id="2053716"/>
    <lineage>
        <taxon>Bacteria</taxon>
        <taxon>Pseudomonadati</taxon>
        <taxon>Bacteroidota</taxon>
        <taxon>Bacteroidia</taxon>
        <taxon>Bacteroidales</taxon>
        <taxon>Prevotellaceae</taxon>
        <taxon>Segatella</taxon>
    </lineage>
</organism>
<dbReference type="RefSeq" id="WP_252760630.1">
    <property type="nucleotide sequence ID" value="NZ_JAMXLY010000014.1"/>
</dbReference>
<dbReference type="InterPro" id="IPR003607">
    <property type="entry name" value="HD/PDEase_dom"/>
</dbReference>
<name>A0ABT1BW13_9BACT</name>